<dbReference type="OMA" id="CSKDNIN"/>
<comment type="caution">
    <text evidence="2">The sequence shown here is derived from an EMBL/GenBank/DDBJ whole genome shotgun (WGS) entry which is preliminary data.</text>
</comment>
<evidence type="ECO:0000313" key="2">
    <source>
        <dbReference type="EMBL" id="ODM98101.1"/>
    </source>
</evidence>
<organism evidence="2 3">
    <name type="scientific">Orchesella cincta</name>
    <name type="common">Springtail</name>
    <name type="synonym">Podura cincta</name>
    <dbReference type="NCBI Taxonomy" id="48709"/>
    <lineage>
        <taxon>Eukaryota</taxon>
        <taxon>Metazoa</taxon>
        <taxon>Ecdysozoa</taxon>
        <taxon>Arthropoda</taxon>
        <taxon>Hexapoda</taxon>
        <taxon>Collembola</taxon>
        <taxon>Entomobryomorpha</taxon>
        <taxon>Entomobryoidea</taxon>
        <taxon>Orchesellidae</taxon>
        <taxon>Orchesellinae</taxon>
        <taxon>Orchesella</taxon>
    </lineage>
</organism>
<dbReference type="GO" id="GO:0017053">
    <property type="term" value="C:transcription repressor complex"/>
    <property type="evidence" value="ECO:0007669"/>
    <property type="project" value="InterPro"/>
</dbReference>
<gene>
    <name evidence="2" type="ORF">Ocin01_08568</name>
</gene>
<dbReference type="AlphaFoldDB" id="A0A1D2MYT6"/>
<dbReference type="STRING" id="48709.A0A1D2MYT6"/>
<dbReference type="InterPro" id="IPR028226">
    <property type="entry name" value="LIN37"/>
</dbReference>
<protein>
    <submittedName>
        <fullName evidence="2">Protein lin-37</fullName>
    </submittedName>
</protein>
<name>A0A1D2MYT6_ORCCI</name>
<dbReference type="PANTHER" id="PTHR31336">
    <property type="entry name" value="LIN37 HOMOLOG"/>
    <property type="match status" value="1"/>
</dbReference>
<keyword evidence="3" id="KW-1185">Reference proteome</keyword>
<dbReference type="GO" id="GO:0031523">
    <property type="term" value="C:Myb complex"/>
    <property type="evidence" value="ECO:0007669"/>
    <property type="project" value="TreeGrafter"/>
</dbReference>
<feature type="compositionally biased region" description="Low complexity" evidence="1">
    <location>
        <begin position="79"/>
        <end position="91"/>
    </location>
</feature>
<evidence type="ECO:0000313" key="3">
    <source>
        <dbReference type="Proteomes" id="UP000094527"/>
    </source>
</evidence>
<feature type="region of interest" description="Disordered" evidence="1">
    <location>
        <begin position="59"/>
        <end position="91"/>
    </location>
</feature>
<proteinExistence type="predicted"/>
<dbReference type="GO" id="GO:0000122">
    <property type="term" value="P:negative regulation of transcription by RNA polymerase II"/>
    <property type="evidence" value="ECO:0007669"/>
    <property type="project" value="TreeGrafter"/>
</dbReference>
<dbReference type="Proteomes" id="UP000094527">
    <property type="component" value="Unassembled WGS sequence"/>
</dbReference>
<dbReference type="Pfam" id="PF15306">
    <property type="entry name" value="LIN37"/>
    <property type="match status" value="1"/>
</dbReference>
<evidence type="ECO:0000256" key="1">
    <source>
        <dbReference type="SAM" id="MobiDB-lite"/>
    </source>
</evidence>
<dbReference type="OrthoDB" id="6287771at2759"/>
<dbReference type="PANTHER" id="PTHR31336:SF3">
    <property type="entry name" value="PROTEIN LIN-37 HOMOLOG"/>
    <property type="match status" value="1"/>
</dbReference>
<sequence length="248" mass="28290">MAGIPRNRHVQEDGDVMLARNRFRNVMRQLKIQNKGYLRDGCGDKDDEEDDIDMFVNGTLPKPTHSQSHGGRKRAKVETTSSFAGSSGSTSTSYVMRLFDRSVDLSQFNELSPMYPMARAWLQNKPDRRPQKGDKEAEELELNLQQLDMNDLSNLPEEVHQLPPPEPLPVDGFGNPVSLRIPPAPPRENEPFCIHFDDESAPSPAILFQDHLDRWNDIRQRWRKPRFITSGATKLAPRYFMDFGGNGE</sequence>
<dbReference type="EMBL" id="LJIJ01000381">
    <property type="protein sequence ID" value="ODM98101.1"/>
    <property type="molecule type" value="Genomic_DNA"/>
</dbReference>
<accession>A0A1D2MYT6</accession>
<reference evidence="2 3" key="1">
    <citation type="journal article" date="2016" name="Genome Biol. Evol.">
        <title>Gene Family Evolution Reflects Adaptation to Soil Environmental Stressors in the Genome of the Collembolan Orchesella cincta.</title>
        <authorList>
            <person name="Faddeeva-Vakhrusheva A."/>
            <person name="Derks M.F."/>
            <person name="Anvar S.Y."/>
            <person name="Agamennone V."/>
            <person name="Suring W."/>
            <person name="Smit S."/>
            <person name="van Straalen N.M."/>
            <person name="Roelofs D."/>
        </authorList>
    </citation>
    <scope>NUCLEOTIDE SEQUENCE [LARGE SCALE GENOMIC DNA]</scope>
    <source>
        <tissue evidence="2">Mixed pool</tissue>
    </source>
</reference>